<name>A0A9P5ZEW7_9AGAR</name>
<gene>
    <name evidence="6" type="ORF">BDN70DRAFT_872149</name>
</gene>
<evidence type="ECO:0000256" key="3">
    <source>
        <dbReference type="ARBA" id="ARBA00022840"/>
    </source>
</evidence>
<accession>A0A9P5ZEW7</accession>
<feature type="compositionally biased region" description="Basic residues" evidence="4">
    <location>
        <begin position="975"/>
        <end position="985"/>
    </location>
</feature>
<protein>
    <recommendedName>
        <fullName evidence="5">Helicase C-terminal domain-containing protein</fullName>
    </recommendedName>
</protein>
<dbReference type="InterPro" id="IPR027417">
    <property type="entry name" value="P-loop_NTPase"/>
</dbReference>
<feature type="compositionally biased region" description="Low complexity" evidence="4">
    <location>
        <begin position="605"/>
        <end position="621"/>
    </location>
</feature>
<dbReference type="Gene3D" id="3.40.50.10810">
    <property type="entry name" value="Tandem AAA-ATPase domain"/>
    <property type="match status" value="1"/>
</dbReference>
<keyword evidence="2" id="KW-0378">Hydrolase</keyword>
<reference evidence="6" key="1">
    <citation type="submission" date="2020-11" db="EMBL/GenBank/DDBJ databases">
        <authorList>
            <consortium name="DOE Joint Genome Institute"/>
            <person name="Ahrendt S."/>
            <person name="Riley R."/>
            <person name="Andreopoulos W."/>
            <person name="Labutti K."/>
            <person name="Pangilinan J."/>
            <person name="Ruiz-Duenas F.J."/>
            <person name="Barrasa J.M."/>
            <person name="Sanchez-Garcia M."/>
            <person name="Camarero S."/>
            <person name="Miyauchi S."/>
            <person name="Serrano A."/>
            <person name="Linde D."/>
            <person name="Babiker R."/>
            <person name="Drula E."/>
            <person name="Ayuso-Fernandez I."/>
            <person name="Pacheco R."/>
            <person name="Padilla G."/>
            <person name="Ferreira P."/>
            <person name="Barriuso J."/>
            <person name="Kellner H."/>
            <person name="Castanera R."/>
            <person name="Alfaro M."/>
            <person name="Ramirez L."/>
            <person name="Pisabarro A.G."/>
            <person name="Kuo A."/>
            <person name="Tritt A."/>
            <person name="Lipzen A."/>
            <person name="He G."/>
            <person name="Yan M."/>
            <person name="Ng V."/>
            <person name="Cullen D."/>
            <person name="Martin F."/>
            <person name="Rosso M.-N."/>
            <person name="Henrissat B."/>
            <person name="Hibbett D."/>
            <person name="Martinez A.T."/>
            <person name="Grigoriev I.V."/>
        </authorList>
    </citation>
    <scope>NUCLEOTIDE SEQUENCE</scope>
    <source>
        <strain evidence="6">CIRM-BRFM 674</strain>
    </source>
</reference>
<feature type="region of interest" description="Disordered" evidence="4">
    <location>
        <begin position="921"/>
        <end position="942"/>
    </location>
</feature>
<dbReference type="SMART" id="SM00490">
    <property type="entry name" value="HELICc"/>
    <property type="match status" value="1"/>
</dbReference>
<dbReference type="CDD" id="cd18793">
    <property type="entry name" value="SF2_C_SNF"/>
    <property type="match status" value="1"/>
</dbReference>
<dbReference type="PANTHER" id="PTHR45626">
    <property type="entry name" value="TRANSCRIPTION TERMINATION FACTOR 2-RELATED"/>
    <property type="match status" value="1"/>
</dbReference>
<organism evidence="6 7">
    <name type="scientific">Pholiota conissans</name>
    <dbReference type="NCBI Taxonomy" id="109636"/>
    <lineage>
        <taxon>Eukaryota</taxon>
        <taxon>Fungi</taxon>
        <taxon>Dikarya</taxon>
        <taxon>Basidiomycota</taxon>
        <taxon>Agaricomycotina</taxon>
        <taxon>Agaricomycetes</taxon>
        <taxon>Agaricomycetidae</taxon>
        <taxon>Agaricales</taxon>
        <taxon>Agaricineae</taxon>
        <taxon>Strophariaceae</taxon>
        <taxon>Pholiota</taxon>
    </lineage>
</organism>
<dbReference type="Pfam" id="PF00176">
    <property type="entry name" value="SNF2-rel_dom"/>
    <property type="match status" value="1"/>
</dbReference>
<comment type="caution">
    <text evidence="6">The sequence shown here is derived from an EMBL/GenBank/DDBJ whole genome shotgun (WGS) entry which is preliminary data.</text>
</comment>
<dbReference type="EMBL" id="MU155141">
    <property type="protein sequence ID" value="KAF9484636.1"/>
    <property type="molecule type" value="Genomic_DNA"/>
</dbReference>
<dbReference type="InterPro" id="IPR001650">
    <property type="entry name" value="Helicase_C-like"/>
</dbReference>
<proteinExistence type="predicted"/>
<keyword evidence="7" id="KW-1185">Reference proteome</keyword>
<feature type="domain" description="Helicase C-terminal" evidence="5">
    <location>
        <begin position="1071"/>
        <end position="1224"/>
    </location>
</feature>
<evidence type="ECO:0000313" key="6">
    <source>
        <dbReference type="EMBL" id="KAF9484636.1"/>
    </source>
</evidence>
<keyword evidence="1" id="KW-0547">Nucleotide-binding</keyword>
<dbReference type="InterPro" id="IPR049730">
    <property type="entry name" value="SNF2/RAD54-like_C"/>
</dbReference>
<dbReference type="InterPro" id="IPR038718">
    <property type="entry name" value="SNF2-like_sf"/>
</dbReference>
<dbReference type="GO" id="GO:0006281">
    <property type="term" value="P:DNA repair"/>
    <property type="evidence" value="ECO:0007669"/>
    <property type="project" value="TreeGrafter"/>
</dbReference>
<feature type="compositionally biased region" description="Basic residues" evidence="4">
    <location>
        <begin position="924"/>
        <end position="935"/>
    </location>
</feature>
<evidence type="ECO:0000256" key="4">
    <source>
        <dbReference type="SAM" id="MobiDB-lite"/>
    </source>
</evidence>
<evidence type="ECO:0000259" key="5">
    <source>
        <dbReference type="PROSITE" id="PS51194"/>
    </source>
</evidence>
<evidence type="ECO:0000256" key="2">
    <source>
        <dbReference type="ARBA" id="ARBA00022801"/>
    </source>
</evidence>
<dbReference type="GO" id="GO:0005634">
    <property type="term" value="C:nucleus"/>
    <property type="evidence" value="ECO:0007669"/>
    <property type="project" value="TreeGrafter"/>
</dbReference>
<dbReference type="InterPro" id="IPR050628">
    <property type="entry name" value="SNF2_RAD54_helicase_TF"/>
</dbReference>
<feature type="region of interest" description="Disordered" evidence="4">
    <location>
        <begin position="583"/>
        <end position="639"/>
    </location>
</feature>
<dbReference type="SUPFAM" id="SSF52540">
    <property type="entry name" value="P-loop containing nucleoside triphosphate hydrolases"/>
    <property type="match status" value="2"/>
</dbReference>
<keyword evidence="3" id="KW-0067">ATP-binding</keyword>
<sequence>MASSWCPSCCGSCFVSSPPASTSDSPFALRHLLALGTILVNLHVAFEHQICDHTHAEDGWHYFKGHSVVPHLSNPTDIELCQKLDYLVQGQFIAATYRSNSIGLMDVRVYLIPYDLANIKGKLRVRKESILNSARMYLRNLLPQISQNTERWMGVTPMGGDISVLMPTKDSATLTDIYSDLESPRAMAVPGYGSIASRLLDPTDDLDGLGMRTKLYTYQRQTVAAMMHKELDLKDVPDPLYIQVKTVDGKPCFLQPGTMEVLQEHPMSANCRGGLLCEELGTGKTIMMISLIVATRRQLSSPEPSLIDDHVVMTPVAYHHFPSSTFTAARKRAGFPHSSLAHDSTNVPSLVELLLHRARTDPYCDVSHNSSQYEQRVMQEDKFNNLQLAQMMHSNVPFYHQYLGEPTNQHRGRRIHQPRTPRAMYLTAATLVVVPANLISQWDREITRHCAIPLRVLILRAKSPMPSVQSLATDYDIILMSYITFSQEAQKQNIMKLHAQQPCKCPKFDGSRVPNCKCKVTDVSPLLQIRWKRLIIDEGHVSSSLSSNLVPFVKILSIERRWIVTGTPTTNLLGLSLGRKAVSEQKSDTLKPNTSQDDPNIIMESPSSVSASSNISSAPPSLTGSTSPQQSAAGITEPDKVRIWNQHDRGDLMKLGHMISHFLAVPQFNADPKLMTSHVIEPLLDSSGPLTGSIQVLKQVMAMVMIRHRIEDVEQDVVLPPVTQESVLLDLDPYVVKSFNALQAIILINAIDSERTHQDYMFHPSNVEMLQLTMKNMSQILFWHVDSGLYNAPELIKNANTTLSRAIERGMPDEDIKGLQEAFKHLQIANEDHLWKSFQNHEDVVYRVYDLNERIFNAWTRTPGKEPGSDLNQAGFLHADRLWKLNKMVVQKPLIKEDSMVAHAQEIVQKDLEFRRLFEESEHRKARGQNKKTKLKSNDATPSTIQTADKVFVDETLPELTKKLEVKMSPSKGQSKLKSKGKNKGKNVDDTASLSSTMDKFTAKASSDATLAEMRKELGAAVARLEREEAEEDGELIPGPLPLPESSNRPSRLVASSLLAQMRIGSSASSKLNYIMNEIQQHSVTEKFLIFSESALSLAHISEALELMHVKFLRFTFQVKPLVREQLVLTFETSETYRVFLMELKHGARGLNLVSASRIIFCEPVWQADVESQAIKRAHRIGQKRPITVKTLAIRQTSEENMVARRNALRNTQEKLPKLLEETGMKRYIENPKFITHPPVLTGINKFPLVDLPLELLQPHPGALMLKIPALPMTSPSLKRVRVMDPITEVNPFIVEEGFSGEELQPTKKQRKGLTIRFATP</sequence>
<dbReference type="InterPro" id="IPR000330">
    <property type="entry name" value="SNF2_N"/>
</dbReference>
<dbReference type="GO" id="GO:0005524">
    <property type="term" value="F:ATP binding"/>
    <property type="evidence" value="ECO:0007669"/>
    <property type="project" value="UniProtKB-KW"/>
</dbReference>
<feature type="region of interest" description="Disordered" evidence="4">
    <location>
        <begin position="964"/>
        <end position="992"/>
    </location>
</feature>
<dbReference type="PROSITE" id="PS51194">
    <property type="entry name" value="HELICASE_CTER"/>
    <property type="match status" value="1"/>
</dbReference>
<feature type="region of interest" description="Disordered" evidence="4">
    <location>
        <begin position="1027"/>
        <end position="1048"/>
    </location>
</feature>
<dbReference type="PANTHER" id="PTHR45626:SF51">
    <property type="entry name" value="SNF2-RELATED DOMAIN-CONTAINING PROTEIN"/>
    <property type="match status" value="1"/>
</dbReference>
<dbReference type="Pfam" id="PF00271">
    <property type="entry name" value="Helicase_C"/>
    <property type="match status" value="1"/>
</dbReference>
<dbReference type="GO" id="GO:0016787">
    <property type="term" value="F:hydrolase activity"/>
    <property type="evidence" value="ECO:0007669"/>
    <property type="project" value="UniProtKB-KW"/>
</dbReference>
<dbReference type="InterPro" id="IPR014001">
    <property type="entry name" value="Helicase_ATP-bd"/>
</dbReference>
<dbReference type="Proteomes" id="UP000807469">
    <property type="component" value="Unassembled WGS sequence"/>
</dbReference>
<evidence type="ECO:0000256" key="1">
    <source>
        <dbReference type="ARBA" id="ARBA00022741"/>
    </source>
</evidence>
<evidence type="ECO:0000313" key="7">
    <source>
        <dbReference type="Proteomes" id="UP000807469"/>
    </source>
</evidence>
<feature type="compositionally biased region" description="Polar residues" evidence="4">
    <location>
        <begin position="622"/>
        <end position="633"/>
    </location>
</feature>
<dbReference type="OrthoDB" id="2801544at2759"/>
<dbReference type="SMART" id="SM00487">
    <property type="entry name" value="DEXDc"/>
    <property type="match status" value="1"/>
</dbReference>
<dbReference type="GO" id="GO:0008094">
    <property type="term" value="F:ATP-dependent activity, acting on DNA"/>
    <property type="evidence" value="ECO:0007669"/>
    <property type="project" value="TreeGrafter"/>
</dbReference>
<dbReference type="Gene3D" id="3.40.50.300">
    <property type="entry name" value="P-loop containing nucleotide triphosphate hydrolases"/>
    <property type="match status" value="1"/>
</dbReference>